<comment type="caution">
    <text evidence="2">The sequence shown here is derived from an EMBL/GenBank/DDBJ whole genome shotgun (WGS) entry which is preliminary data.</text>
</comment>
<organism evidence="2 3">
    <name type="scientific">Brassica cretica</name>
    <name type="common">Mustard</name>
    <dbReference type="NCBI Taxonomy" id="69181"/>
    <lineage>
        <taxon>Eukaryota</taxon>
        <taxon>Viridiplantae</taxon>
        <taxon>Streptophyta</taxon>
        <taxon>Embryophyta</taxon>
        <taxon>Tracheophyta</taxon>
        <taxon>Spermatophyta</taxon>
        <taxon>Magnoliopsida</taxon>
        <taxon>eudicotyledons</taxon>
        <taxon>Gunneridae</taxon>
        <taxon>Pentapetalae</taxon>
        <taxon>rosids</taxon>
        <taxon>malvids</taxon>
        <taxon>Brassicales</taxon>
        <taxon>Brassicaceae</taxon>
        <taxon>Brassiceae</taxon>
        <taxon>Brassica</taxon>
    </lineage>
</organism>
<dbReference type="Proteomes" id="UP000266723">
    <property type="component" value="Unassembled WGS sequence"/>
</dbReference>
<feature type="region of interest" description="Disordered" evidence="1">
    <location>
        <begin position="113"/>
        <end position="139"/>
    </location>
</feature>
<feature type="region of interest" description="Disordered" evidence="1">
    <location>
        <begin position="74"/>
        <end position="97"/>
    </location>
</feature>
<name>A0ABQ7ALC8_BRACR</name>
<sequence>MIACHILCDECTYKFADKEGNVLYCKLPQPQLTNFSTIENIRFLPDRMFYRVILVLLESFQVWSRLRNQRKKREERSKNWSLTPRNNRAEQSEVYPESGMEAGVGAGASTCGLSGHRGPARKPGPCSNLEENKLPRDRPGSSRRFQMVDLLRDDMARFRTLVLDSIGLGINIGLSVAGPLGLALSEIPSANHFLVLETVFSFSWMNGTFR</sequence>
<evidence type="ECO:0000256" key="1">
    <source>
        <dbReference type="SAM" id="MobiDB-lite"/>
    </source>
</evidence>
<feature type="compositionally biased region" description="Basic and acidic residues" evidence="1">
    <location>
        <begin position="130"/>
        <end position="139"/>
    </location>
</feature>
<gene>
    <name evidence="2" type="ORF">DY000_02053632</name>
</gene>
<evidence type="ECO:0000313" key="3">
    <source>
        <dbReference type="Proteomes" id="UP000266723"/>
    </source>
</evidence>
<dbReference type="EMBL" id="QGKV02002055">
    <property type="protein sequence ID" value="KAF3498391.1"/>
    <property type="molecule type" value="Genomic_DNA"/>
</dbReference>
<protein>
    <submittedName>
        <fullName evidence="2">Uncharacterized protein</fullName>
    </submittedName>
</protein>
<proteinExistence type="predicted"/>
<evidence type="ECO:0000313" key="2">
    <source>
        <dbReference type="EMBL" id="KAF3498391.1"/>
    </source>
</evidence>
<accession>A0ABQ7ALC8</accession>
<reference evidence="2 3" key="1">
    <citation type="journal article" date="2020" name="BMC Genomics">
        <title>Intraspecific diversification of the crop wild relative Brassica cretica Lam. using demographic model selection.</title>
        <authorList>
            <person name="Kioukis A."/>
            <person name="Michalopoulou V.A."/>
            <person name="Briers L."/>
            <person name="Pirintsos S."/>
            <person name="Studholme D.J."/>
            <person name="Pavlidis P."/>
            <person name="Sarris P.F."/>
        </authorList>
    </citation>
    <scope>NUCLEOTIDE SEQUENCE [LARGE SCALE GENOMIC DNA]</scope>
    <source>
        <strain evidence="3">cv. PFS-1207/04</strain>
    </source>
</reference>
<keyword evidence="3" id="KW-1185">Reference proteome</keyword>